<evidence type="ECO:0000313" key="3">
    <source>
        <dbReference type="Proteomes" id="UP000054304"/>
    </source>
</evidence>
<dbReference type="GO" id="GO:0005730">
    <property type="term" value="C:nucleolus"/>
    <property type="evidence" value="ECO:0007669"/>
    <property type="project" value="EnsemblFungi"/>
</dbReference>
<feature type="compositionally biased region" description="Polar residues" evidence="1">
    <location>
        <begin position="458"/>
        <end position="467"/>
    </location>
</feature>
<name>A0A0C7N5N6_9SACH</name>
<evidence type="ECO:0000313" key="2">
    <source>
        <dbReference type="EMBL" id="CEP63268.1"/>
    </source>
</evidence>
<dbReference type="GO" id="GO:0031582">
    <property type="term" value="P:replication fork arrest at rDNA repeats"/>
    <property type="evidence" value="ECO:0007669"/>
    <property type="project" value="EnsemblFungi"/>
</dbReference>
<feature type="region of interest" description="Disordered" evidence="1">
    <location>
        <begin position="393"/>
        <end position="467"/>
    </location>
</feature>
<dbReference type="GO" id="GO:0000183">
    <property type="term" value="P:rDNA heterochromatin formation"/>
    <property type="evidence" value="ECO:0007669"/>
    <property type="project" value="EnsemblFungi"/>
</dbReference>
<organism evidence="2 3">
    <name type="scientific">Lachancea lanzarotensis</name>
    <dbReference type="NCBI Taxonomy" id="1245769"/>
    <lineage>
        <taxon>Eukaryota</taxon>
        <taxon>Fungi</taxon>
        <taxon>Dikarya</taxon>
        <taxon>Ascomycota</taxon>
        <taxon>Saccharomycotina</taxon>
        <taxon>Saccharomycetes</taxon>
        <taxon>Saccharomycetales</taxon>
        <taxon>Saccharomycetaceae</taxon>
        <taxon>Lachancea</taxon>
    </lineage>
</organism>
<dbReference type="GO" id="GO:0034503">
    <property type="term" value="P:protein localization to nucleolar rDNA repeats"/>
    <property type="evidence" value="ECO:0007669"/>
    <property type="project" value="EnsemblFungi"/>
</dbReference>
<dbReference type="GO" id="GO:0006310">
    <property type="term" value="P:DNA recombination"/>
    <property type="evidence" value="ECO:0007669"/>
    <property type="project" value="EnsemblFungi"/>
</dbReference>
<proteinExistence type="predicted"/>
<dbReference type="HOGENOM" id="CLU_030376_1_0_1"/>
<reference evidence="2 3" key="1">
    <citation type="submission" date="2014-12" db="EMBL/GenBank/DDBJ databases">
        <authorList>
            <person name="Neuveglise Cecile"/>
        </authorList>
    </citation>
    <scope>NUCLEOTIDE SEQUENCE [LARGE SCALE GENOMIC DNA]</scope>
    <source>
        <strain evidence="2 3">CBS 12615</strain>
    </source>
</reference>
<dbReference type="STRING" id="1245769.A0A0C7N5N6"/>
<dbReference type="OrthoDB" id="3863715at2759"/>
<evidence type="ECO:0000256" key="1">
    <source>
        <dbReference type="SAM" id="MobiDB-lite"/>
    </source>
</evidence>
<dbReference type="RefSeq" id="XP_022629489.1">
    <property type="nucleotide sequence ID" value="XM_022771597.1"/>
</dbReference>
<protein>
    <submittedName>
        <fullName evidence="2">LALA0S07e06260g1_1</fullName>
    </submittedName>
</protein>
<dbReference type="GeneID" id="34686766"/>
<dbReference type="AlphaFoldDB" id="A0A0C7N5N6"/>
<dbReference type="EMBL" id="LN736366">
    <property type="protein sequence ID" value="CEP63268.1"/>
    <property type="molecule type" value="Genomic_DNA"/>
</dbReference>
<dbReference type="Proteomes" id="UP000054304">
    <property type="component" value="Unassembled WGS sequence"/>
</dbReference>
<gene>
    <name evidence="2" type="ORF">LALA0_S07e06260g</name>
</gene>
<dbReference type="GO" id="GO:0007059">
    <property type="term" value="P:chromosome segregation"/>
    <property type="evidence" value="ECO:0007669"/>
    <property type="project" value="EnsemblFungi"/>
</dbReference>
<keyword evidence="3" id="KW-1185">Reference proteome</keyword>
<dbReference type="GO" id="GO:0045911">
    <property type="term" value="P:positive regulation of DNA recombination"/>
    <property type="evidence" value="ECO:0007669"/>
    <property type="project" value="EnsemblFungi"/>
</dbReference>
<dbReference type="GO" id="GO:0033553">
    <property type="term" value="C:rDNA heterochromatin"/>
    <property type="evidence" value="ECO:0007669"/>
    <property type="project" value="EnsemblFungi"/>
</dbReference>
<sequence length="479" mass="54856">MNKLEGAVTNAQRKTNNVEFLMPTVGEALGEHQKDLNAKLLSRGRLDFIKYLESVKGQLTQEQFELVRSSALDYNNLMATSDKLHAKNIETKYLLLKRRFFLAEDNVVRDRKNSDSLVCEPDSIFDLVLSGHVKNGHMHWRRLHRNLKMHYANVTRDFTQLCVRYCSKCNAEKKIPPQQKYRHYNIYSGLLPLERVHVELISPLAEPIEGIYSHILYFRDYHSRFVWMLPLKSDNVKDLTEAFSTFLLSLPRIPMFIETASVDRQLLFEICEKVACDYSLTLGLGMSSSRFFQRNGIARLRQQLKSNSVQCIASWPMCLKNGAADHNRSYNNRVQAIPGNLLHSQVSDYVRQFEQKREKLIEKLCATNVVVLRKGGRRQGLLYLEDETTAFHMPDEDYSSTEYDTEGQFDTPINNGSSRSSSPRAQSFIEPTFPSSRTVQLLSDKPEVDLSPDISRRASASGSVTEQNTDDVINASIVL</sequence>
<dbReference type="GO" id="GO:0043110">
    <property type="term" value="F:rDNA spacer replication fork barrier binding"/>
    <property type="evidence" value="ECO:0007669"/>
    <property type="project" value="EnsemblFungi"/>
</dbReference>
<dbReference type="GO" id="GO:0070550">
    <property type="term" value="P:rDNA chromatin condensation"/>
    <property type="evidence" value="ECO:0007669"/>
    <property type="project" value="EnsemblFungi"/>
</dbReference>
<feature type="compositionally biased region" description="Acidic residues" evidence="1">
    <location>
        <begin position="396"/>
        <end position="407"/>
    </location>
</feature>
<accession>A0A0C7N5N6</accession>